<evidence type="ECO:0000313" key="10">
    <source>
        <dbReference type="Proteomes" id="UP001175353"/>
    </source>
</evidence>
<evidence type="ECO:0000256" key="5">
    <source>
        <dbReference type="ARBA" id="ARBA00038359"/>
    </source>
</evidence>
<gene>
    <name evidence="9" type="ORF">LTR91_014053</name>
</gene>
<feature type="transmembrane region" description="Helical" evidence="7">
    <location>
        <begin position="149"/>
        <end position="173"/>
    </location>
</feature>
<dbReference type="EMBL" id="JAUJLE010000147">
    <property type="protein sequence ID" value="KAK0975251.1"/>
    <property type="molecule type" value="Genomic_DNA"/>
</dbReference>
<dbReference type="PANTHER" id="PTHR33048">
    <property type="entry name" value="PTH11-LIKE INTEGRAL MEMBRANE PROTEIN (AFU_ORTHOLOGUE AFUA_5G11245)"/>
    <property type="match status" value="1"/>
</dbReference>
<evidence type="ECO:0000256" key="4">
    <source>
        <dbReference type="ARBA" id="ARBA00023136"/>
    </source>
</evidence>
<dbReference type="AlphaFoldDB" id="A0AAN6KD07"/>
<feature type="transmembrane region" description="Helical" evidence="7">
    <location>
        <begin position="224"/>
        <end position="246"/>
    </location>
</feature>
<feature type="transmembrane region" description="Helical" evidence="7">
    <location>
        <begin position="64"/>
        <end position="84"/>
    </location>
</feature>
<feature type="transmembrane region" description="Helical" evidence="7">
    <location>
        <begin position="193"/>
        <end position="212"/>
    </location>
</feature>
<evidence type="ECO:0000256" key="6">
    <source>
        <dbReference type="SAM" id="MobiDB-lite"/>
    </source>
</evidence>
<accession>A0AAN6KD07</accession>
<reference evidence="9" key="1">
    <citation type="submission" date="2023-06" db="EMBL/GenBank/DDBJ databases">
        <title>Black Yeasts Isolated from many extreme environments.</title>
        <authorList>
            <person name="Coleine C."/>
            <person name="Stajich J.E."/>
            <person name="Selbmann L."/>
        </authorList>
    </citation>
    <scope>NUCLEOTIDE SEQUENCE</scope>
    <source>
        <strain evidence="9">CCFEE 5200</strain>
    </source>
</reference>
<keyword evidence="3 7" id="KW-1133">Transmembrane helix</keyword>
<sequence length="451" mass="50888">MRLPPLSVLISWPTPDYVHPVTHGPALLIVNVIFITLVTVAVVGRLYSRLVVKQWFGVDDSLILLAYLFTIGMTVVVVLANEAYGWNLHEWDLKPSMIVQANKIAFVAKLMFTLAATFTRLSLICFYYRLVKDSGLRWFNWVLHASLAWTVAVCISFVCEVIWLCVPTQAYWIFPPMANAYCLDEGKVMLGGGVINCFSDLLTTVLPIPIIARLQMPLKQRVGVCILLCLGCIVTIAGAIRTYFIWKSLIAQYDEPWYAYPLWIAAAVEIDLAVICACAPAWKSLLQQRITQLSSALSDKLSSLRSPHHSSRGTPSSTSNGKPAIFNPLRSLPWFQITNLEFERQRSTQDPEKGEPYPVCELGVDDHQIELRNDIGSPEFRHSDIVLQHEPDMAIRPETPTLRIMKRQSVEQESAYIVSPRPSPRRSIGTLLPGQWLSERRGFVKKLLPKR</sequence>
<feature type="transmembrane region" description="Helical" evidence="7">
    <location>
        <begin position="258"/>
        <end position="282"/>
    </location>
</feature>
<feature type="transmembrane region" description="Helical" evidence="7">
    <location>
        <begin position="104"/>
        <end position="128"/>
    </location>
</feature>
<evidence type="ECO:0000256" key="1">
    <source>
        <dbReference type="ARBA" id="ARBA00004141"/>
    </source>
</evidence>
<keyword evidence="2 7" id="KW-0812">Transmembrane</keyword>
<evidence type="ECO:0000259" key="8">
    <source>
        <dbReference type="Pfam" id="PF20684"/>
    </source>
</evidence>
<dbReference type="PANTHER" id="PTHR33048:SF129">
    <property type="entry name" value="INTEGRAL MEMBRANE PROTEIN-RELATED"/>
    <property type="match status" value="1"/>
</dbReference>
<feature type="transmembrane region" description="Helical" evidence="7">
    <location>
        <begin position="20"/>
        <end position="43"/>
    </location>
</feature>
<comment type="similarity">
    <text evidence="5">Belongs to the SAT4 family.</text>
</comment>
<dbReference type="Pfam" id="PF20684">
    <property type="entry name" value="Fung_rhodopsin"/>
    <property type="match status" value="1"/>
</dbReference>
<dbReference type="GO" id="GO:0016020">
    <property type="term" value="C:membrane"/>
    <property type="evidence" value="ECO:0007669"/>
    <property type="project" value="UniProtKB-SubCell"/>
</dbReference>
<evidence type="ECO:0000256" key="7">
    <source>
        <dbReference type="SAM" id="Phobius"/>
    </source>
</evidence>
<evidence type="ECO:0000313" key="9">
    <source>
        <dbReference type="EMBL" id="KAK0975251.1"/>
    </source>
</evidence>
<evidence type="ECO:0000256" key="3">
    <source>
        <dbReference type="ARBA" id="ARBA00022989"/>
    </source>
</evidence>
<protein>
    <recommendedName>
        <fullName evidence="8">Rhodopsin domain-containing protein</fullName>
    </recommendedName>
</protein>
<dbReference type="InterPro" id="IPR049326">
    <property type="entry name" value="Rhodopsin_dom_fungi"/>
</dbReference>
<proteinExistence type="inferred from homology"/>
<keyword evidence="10" id="KW-1185">Reference proteome</keyword>
<organism evidence="9 10">
    <name type="scientific">Friedmanniomyces endolithicus</name>
    <dbReference type="NCBI Taxonomy" id="329885"/>
    <lineage>
        <taxon>Eukaryota</taxon>
        <taxon>Fungi</taxon>
        <taxon>Dikarya</taxon>
        <taxon>Ascomycota</taxon>
        <taxon>Pezizomycotina</taxon>
        <taxon>Dothideomycetes</taxon>
        <taxon>Dothideomycetidae</taxon>
        <taxon>Mycosphaerellales</taxon>
        <taxon>Teratosphaeriaceae</taxon>
        <taxon>Friedmanniomyces</taxon>
    </lineage>
</organism>
<comment type="subcellular location">
    <subcellularLocation>
        <location evidence="1">Membrane</location>
        <topology evidence="1">Multi-pass membrane protein</topology>
    </subcellularLocation>
</comment>
<keyword evidence="4 7" id="KW-0472">Membrane</keyword>
<name>A0AAN6KD07_9PEZI</name>
<comment type="caution">
    <text evidence="9">The sequence shown here is derived from an EMBL/GenBank/DDBJ whole genome shotgun (WGS) entry which is preliminary data.</text>
</comment>
<feature type="domain" description="Rhodopsin" evidence="8">
    <location>
        <begin position="45"/>
        <end position="287"/>
    </location>
</feature>
<dbReference type="Proteomes" id="UP001175353">
    <property type="component" value="Unassembled WGS sequence"/>
</dbReference>
<feature type="region of interest" description="Disordered" evidence="6">
    <location>
        <begin position="303"/>
        <end position="323"/>
    </location>
</feature>
<evidence type="ECO:0000256" key="2">
    <source>
        <dbReference type="ARBA" id="ARBA00022692"/>
    </source>
</evidence>
<dbReference type="InterPro" id="IPR052337">
    <property type="entry name" value="SAT4-like"/>
</dbReference>